<accession>A0AAV4BUP5</accession>
<gene>
    <name evidence="2" type="ORF">PoB_004903300</name>
</gene>
<dbReference type="PANTHER" id="PTHR46599:SF3">
    <property type="entry name" value="PIGGYBAC TRANSPOSABLE ELEMENT-DERIVED PROTEIN 4"/>
    <property type="match status" value="1"/>
</dbReference>
<dbReference type="EMBL" id="BLXT01005398">
    <property type="protein sequence ID" value="GFO22528.1"/>
    <property type="molecule type" value="Genomic_DNA"/>
</dbReference>
<organism evidence="2 3">
    <name type="scientific">Plakobranchus ocellatus</name>
    <dbReference type="NCBI Taxonomy" id="259542"/>
    <lineage>
        <taxon>Eukaryota</taxon>
        <taxon>Metazoa</taxon>
        <taxon>Spiralia</taxon>
        <taxon>Lophotrochozoa</taxon>
        <taxon>Mollusca</taxon>
        <taxon>Gastropoda</taxon>
        <taxon>Heterobranchia</taxon>
        <taxon>Euthyneura</taxon>
        <taxon>Panpulmonata</taxon>
        <taxon>Sacoglossa</taxon>
        <taxon>Placobranchoidea</taxon>
        <taxon>Plakobranchidae</taxon>
        <taxon>Plakobranchus</taxon>
    </lineage>
</organism>
<evidence type="ECO:0000256" key="1">
    <source>
        <dbReference type="SAM" id="MobiDB-lite"/>
    </source>
</evidence>
<evidence type="ECO:0000313" key="3">
    <source>
        <dbReference type="Proteomes" id="UP000735302"/>
    </source>
</evidence>
<dbReference type="Proteomes" id="UP000735302">
    <property type="component" value="Unassembled WGS sequence"/>
</dbReference>
<protein>
    <submittedName>
        <fullName evidence="2">PiggyBac transposable element-derived protein 4</fullName>
    </submittedName>
</protein>
<keyword evidence="3" id="KW-1185">Reference proteome</keyword>
<evidence type="ECO:0000313" key="2">
    <source>
        <dbReference type="EMBL" id="GFO22528.1"/>
    </source>
</evidence>
<reference evidence="2 3" key="1">
    <citation type="journal article" date="2021" name="Elife">
        <title>Chloroplast acquisition without the gene transfer in kleptoplastic sea slugs, Plakobranchus ocellatus.</title>
        <authorList>
            <person name="Maeda T."/>
            <person name="Takahashi S."/>
            <person name="Yoshida T."/>
            <person name="Shimamura S."/>
            <person name="Takaki Y."/>
            <person name="Nagai Y."/>
            <person name="Toyoda A."/>
            <person name="Suzuki Y."/>
            <person name="Arimoto A."/>
            <person name="Ishii H."/>
            <person name="Satoh N."/>
            <person name="Nishiyama T."/>
            <person name="Hasebe M."/>
            <person name="Maruyama T."/>
            <person name="Minagawa J."/>
            <person name="Obokata J."/>
            <person name="Shigenobu S."/>
        </authorList>
    </citation>
    <scope>NUCLEOTIDE SEQUENCE [LARGE SCALE GENOMIC DNA]</scope>
</reference>
<comment type="caution">
    <text evidence="2">The sequence shown here is derived from an EMBL/GenBank/DDBJ whole genome shotgun (WGS) entry which is preliminary data.</text>
</comment>
<dbReference type="PANTHER" id="PTHR46599">
    <property type="entry name" value="PIGGYBAC TRANSPOSABLE ELEMENT-DERIVED PROTEIN 4"/>
    <property type="match status" value="1"/>
</dbReference>
<feature type="region of interest" description="Disordered" evidence="1">
    <location>
        <begin position="64"/>
        <end position="98"/>
    </location>
</feature>
<dbReference type="AlphaFoldDB" id="A0AAV4BUP5"/>
<name>A0AAV4BUP5_9GAST</name>
<proteinExistence type="predicted"/>
<sequence length="146" mass="17205">MDQRIAYYGVFERKSVKWWKKLFYWILEIAQVNTLILYTLAHSEDQTHKKSLKSFKQSLLRHLTSADAEDMPENDVEKRKPGRQPTAGPLERKTGAKHLVAHRPRDRNCVYCSTPQKRVRTHFYCTGCTNNSHLHPTDCFVKYHTE</sequence>